<proteinExistence type="predicted"/>
<organism evidence="2 3">
    <name type="scientific">Polyplax serrata</name>
    <name type="common">Common mouse louse</name>
    <dbReference type="NCBI Taxonomy" id="468196"/>
    <lineage>
        <taxon>Eukaryota</taxon>
        <taxon>Metazoa</taxon>
        <taxon>Ecdysozoa</taxon>
        <taxon>Arthropoda</taxon>
        <taxon>Hexapoda</taxon>
        <taxon>Insecta</taxon>
        <taxon>Pterygota</taxon>
        <taxon>Neoptera</taxon>
        <taxon>Paraneoptera</taxon>
        <taxon>Psocodea</taxon>
        <taxon>Troctomorpha</taxon>
        <taxon>Phthiraptera</taxon>
        <taxon>Anoplura</taxon>
        <taxon>Polyplacidae</taxon>
        <taxon>Polyplax</taxon>
    </lineage>
</organism>
<dbReference type="PANTHER" id="PTHR12107:SF0">
    <property type="entry name" value="STARGAZIN (MAMMALIAN CALCIUM CHANNEL) HOMOLOG"/>
    <property type="match status" value="1"/>
</dbReference>
<evidence type="ECO:0000256" key="1">
    <source>
        <dbReference type="SAM" id="Phobius"/>
    </source>
</evidence>
<keyword evidence="3" id="KW-1185">Reference proteome</keyword>
<dbReference type="InterPro" id="IPR051072">
    <property type="entry name" value="CACNG_subunit"/>
</dbReference>
<sequence length="275" mass="31570">MLIGLVMYISIFKAEVGGKLRPTSQIQPAVFTYKYGYSFILYVSGFVSTEISGTCAVFLYIYWHQKDWRKKGYDLRSKFSSPAMVFDIDPINRLYPFCKKHSPYVSSSTGNVFSHSDEIIAKDFSPPLQRRLYLDHNHHSHGMEHFGGYYSPVCLKHSLSCSVVNELYSDATPQNRPNPNSGFPTEPCHRHHLLSAYSYEFLSKKKSHGKFQTNWKNEESDDLDECSSMTTHEHDFVPFDLDEAAPVPIDSSKSLEDVLRDNEFFYRALSKTTPV</sequence>
<evidence type="ECO:0000313" key="3">
    <source>
        <dbReference type="Proteomes" id="UP001359485"/>
    </source>
</evidence>
<dbReference type="EMBL" id="JAWJWF010000046">
    <property type="protein sequence ID" value="KAK6623824.1"/>
    <property type="molecule type" value="Genomic_DNA"/>
</dbReference>
<feature type="transmembrane region" description="Helical" evidence="1">
    <location>
        <begin position="39"/>
        <end position="63"/>
    </location>
</feature>
<protein>
    <submittedName>
        <fullName evidence="2">Uncharacterized protein</fullName>
    </submittedName>
</protein>
<keyword evidence="1" id="KW-0472">Membrane</keyword>
<dbReference type="PANTHER" id="PTHR12107">
    <property type="entry name" value="VOLTAGE-DEPENDENT CALCIUM CHANNEL GAMMA SUBUNIT"/>
    <property type="match status" value="1"/>
</dbReference>
<reference evidence="2 3" key="1">
    <citation type="submission" date="2023-09" db="EMBL/GenBank/DDBJ databases">
        <title>Genomes of two closely related lineages of the louse Polyplax serrata with different host specificities.</title>
        <authorList>
            <person name="Martinu J."/>
            <person name="Tarabai H."/>
            <person name="Stefka J."/>
            <person name="Hypsa V."/>
        </authorList>
    </citation>
    <scope>NUCLEOTIDE SEQUENCE [LARGE SCALE GENOMIC DNA]</scope>
    <source>
        <strain evidence="2">98ZLc_SE</strain>
    </source>
</reference>
<keyword evidence="1" id="KW-1133">Transmembrane helix</keyword>
<gene>
    <name evidence="2" type="ORF">RUM44_010680</name>
</gene>
<name>A0ABR1APF7_POLSC</name>
<keyword evidence="1" id="KW-0812">Transmembrane</keyword>
<accession>A0ABR1APF7</accession>
<comment type="caution">
    <text evidence="2">The sequence shown here is derived from an EMBL/GenBank/DDBJ whole genome shotgun (WGS) entry which is preliminary data.</text>
</comment>
<dbReference type="Gene3D" id="1.20.140.150">
    <property type="match status" value="1"/>
</dbReference>
<dbReference type="Proteomes" id="UP001359485">
    <property type="component" value="Unassembled WGS sequence"/>
</dbReference>
<evidence type="ECO:0000313" key="2">
    <source>
        <dbReference type="EMBL" id="KAK6623824.1"/>
    </source>
</evidence>